<dbReference type="InterPro" id="IPR002018">
    <property type="entry name" value="CarbesteraseB"/>
</dbReference>
<dbReference type="PROSITE" id="PS00122">
    <property type="entry name" value="CARBOXYLESTERASE_B_1"/>
    <property type="match status" value="1"/>
</dbReference>
<accession>A0A423W145</accession>
<proteinExistence type="inferred from homology"/>
<feature type="domain" description="Carboxylesterase type B" evidence="4">
    <location>
        <begin position="45"/>
        <end position="528"/>
    </location>
</feature>
<dbReference type="AlphaFoldDB" id="A0A423W145"/>
<comment type="similarity">
    <text evidence="1 3">Belongs to the type-B carboxylesterase/lipase family.</text>
</comment>
<protein>
    <recommendedName>
        <fullName evidence="3">Carboxylic ester hydrolase</fullName>
        <ecNumber evidence="3">3.1.1.-</ecNumber>
    </recommendedName>
</protein>
<organism evidence="5 6">
    <name type="scientific">Cytospora chrysosperma</name>
    <name type="common">Cytospora canker fungus</name>
    <name type="synonym">Sphaeria chrysosperma</name>
    <dbReference type="NCBI Taxonomy" id="252740"/>
    <lineage>
        <taxon>Eukaryota</taxon>
        <taxon>Fungi</taxon>
        <taxon>Dikarya</taxon>
        <taxon>Ascomycota</taxon>
        <taxon>Pezizomycotina</taxon>
        <taxon>Sordariomycetes</taxon>
        <taxon>Sordariomycetidae</taxon>
        <taxon>Diaporthales</taxon>
        <taxon>Cytosporaceae</taxon>
        <taxon>Cytospora</taxon>
    </lineage>
</organism>
<reference evidence="5 6" key="1">
    <citation type="submission" date="2015-09" db="EMBL/GenBank/DDBJ databases">
        <title>Host preference determinants of Valsa canker pathogens revealed by comparative genomics.</title>
        <authorList>
            <person name="Yin Z."/>
            <person name="Huang L."/>
        </authorList>
    </citation>
    <scope>NUCLEOTIDE SEQUENCE [LARGE SCALE GENOMIC DNA]</scope>
    <source>
        <strain evidence="5 6">YSFL</strain>
    </source>
</reference>
<evidence type="ECO:0000259" key="4">
    <source>
        <dbReference type="Pfam" id="PF00135"/>
    </source>
</evidence>
<dbReference type="PANTHER" id="PTHR11559">
    <property type="entry name" value="CARBOXYLESTERASE"/>
    <property type="match status" value="1"/>
</dbReference>
<evidence type="ECO:0000256" key="3">
    <source>
        <dbReference type="RuleBase" id="RU361235"/>
    </source>
</evidence>
<evidence type="ECO:0000313" key="5">
    <source>
        <dbReference type="EMBL" id="ROV97033.1"/>
    </source>
</evidence>
<keyword evidence="2 3" id="KW-0378">Hydrolase</keyword>
<dbReference type="PROSITE" id="PS00941">
    <property type="entry name" value="CARBOXYLESTERASE_B_2"/>
    <property type="match status" value="1"/>
</dbReference>
<comment type="caution">
    <text evidence="5">The sequence shown here is derived from an EMBL/GenBank/DDBJ whole genome shotgun (WGS) entry which is preliminary data.</text>
</comment>
<dbReference type="Proteomes" id="UP000284375">
    <property type="component" value="Unassembled WGS sequence"/>
</dbReference>
<dbReference type="InterPro" id="IPR019826">
    <property type="entry name" value="Carboxylesterase_B_AS"/>
</dbReference>
<evidence type="ECO:0000313" key="6">
    <source>
        <dbReference type="Proteomes" id="UP000284375"/>
    </source>
</evidence>
<gene>
    <name evidence="5" type="ORF">VSDG_04139</name>
</gene>
<dbReference type="InterPro" id="IPR029058">
    <property type="entry name" value="AB_hydrolase_fold"/>
</dbReference>
<dbReference type="EMBL" id="LJZO01000018">
    <property type="protein sequence ID" value="ROV97033.1"/>
    <property type="molecule type" value="Genomic_DNA"/>
</dbReference>
<evidence type="ECO:0000256" key="1">
    <source>
        <dbReference type="ARBA" id="ARBA00005964"/>
    </source>
</evidence>
<dbReference type="InterPro" id="IPR050309">
    <property type="entry name" value="Type-B_Carboxylest/Lipase"/>
</dbReference>
<keyword evidence="6" id="KW-1185">Reference proteome</keyword>
<sequence>MHVVLKVTTSSGSGCFPIRDAHNHTEKQVGAACLGLGLNVTLDYGTYIGYEDITSGFNIWKGVRYAAPPTRWQVPEWPSGTSTDIFKAITDPPQCPQSIASIGPYIPTITNATYSGDEDCLFLNIYTPASADDLLPVMVYIHGGGYGTGSASPYDFTYMSELMDDGFMFVILQYRLGAFGFASSTAISEYGIANAGLYDQYHALEWVQKYISSFGGDPNNVTIAGESAGGGSIALQAMAYGGTDGTRLWQNGVVSSPYIPQQWDYDGAWPTKYYNMLADFAGCSDGEDVSSSAETFECLSSVDSNTLQNASAQVSVRALFGQWAFVPVTDGTFVQNRPTVQLLSGKVNGQSLVIGQNANEGYEFVHQNITSEANFTDFISYNYPLLSDTDLAAIMDVYAIDSDWSVTYPLGLSGPLSGLFDTDGIDAPYATEMSKAAAGWQQATDNLYAEVTIVCPAYWLAAAYSPAINANAEGKKAWRYQFSPPNAFHVTDLGPLQQPPVYEVGSSEDAAFRAAFQGIWGSMVVKGDPTLASGYLDQVKVSYITADNISAAQSEYWQPWGQGTGPVSGSGDGTYALLDLNVTETNDAANFKVADGMLWEGA</sequence>
<dbReference type="OrthoDB" id="408631at2759"/>
<name>A0A423W145_CYTCH</name>
<dbReference type="GO" id="GO:0016787">
    <property type="term" value="F:hydrolase activity"/>
    <property type="evidence" value="ECO:0007669"/>
    <property type="project" value="UniProtKB-KW"/>
</dbReference>
<dbReference type="STRING" id="252740.A0A423W145"/>
<dbReference type="Pfam" id="PF00135">
    <property type="entry name" value="COesterase"/>
    <property type="match status" value="1"/>
</dbReference>
<evidence type="ECO:0000256" key="2">
    <source>
        <dbReference type="ARBA" id="ARBA00022801"/>
    </source>
</evidence>
<dbReference type="SUPFAM" id="SSF53474">
    <property type="entry name" value="alpha/beta-Hydrolases"/>
    <property type="match status" value="1"/>
</dbReference>
<dbReference type="EC" id="3.1.1.-" evidence="3"/>
<dbReference type="InterPro" id="IPR019819">
    <property type="entry name" value="Carboxylesterase_B_CS"/>
</dbReference>
<dbReference type="Gene3D" id="3.40.50.1820">
    <property type="entry name" value="alpha/beta hydrolase"/>
    <property type="match status" value="1"/>
</dbReference>